<feature type="compositionally biased region" description="Low complexity" evidence="2">
    <location>
        <begin position="268"/>
        <end position="290"/>
    </location>
</feature>
<dbReference type="InterPro" id="IPR009288">
    <property type="entry name" value="AIG2-like_dom"/>
</dbReference>
<name>A0A914HQX4_GLORO</name>
<evidence type="ECO:0000256" key="1">
    <source>
        <dbReference type="SAM" id="Coils"/>
    </source>
</evidence>
<evidence type="ECO:0000259" key="3">
    <source>
        <dbReference type="Pfam" id="PF06094"/>
    </source>
</evidence>
<feature type="region of interest" description="Disordered" evidence="2">
    <location>
        <begin position="1172"/>
        <end position="1258"/>
    </location>
</feature>
<feature type="region of interest" description="Disordered" evidence="2">
    <location>
        <begin position="258"/>
        <end position="301"/>
    </location>
</feature>
<evidence type="ECO:0000313" key="4">
    <source>
        <dbReference type="Proteomes" id="UP000887572"/>
    </source>
</evidence>
<dbReference type="GO" id="GO:0032204">
    <property type="term" value="P:regulation of telomere maintenance"/>
    <property type="evidence" value="ECO:0007669"/>
    <property type="project" value="TreeGrafter"/>
</dbReference>
<dbReference type="InterPro" id="IPR013024">
    <property type="entry name" value="GGCT-like"/>
</dbReference>
<feature type="region of interest" description="Disordered" evidence="2">
    <location>
        <begin position="821"/>
        <end position="847"/>
    </location>
</feature>
<keyword evidence="4" id="KW-1185">Reference proteome</keyword>
<feature type="compositionally biased region" description="Polar residues" evidence="2">
    <location>
        <begin position="291"/>
        <end position="301"/>
    </location>
</feature>
<feature type="compositionally biased region" description="Low complexity" evidence="2">
    <location>
        <begin position="1179"/>
        <end position="1189"/>
    </location>
</feature>
<protein>
    <submittedName>
        <fullName evidence="5">Gamma-glutamylcyclotransferase AIG2-like domain-containing protein</fullName>
    </submittedName>
</protein>
<dbReference type="SUPFAM" id="SSF47874">
    <property type="entry name" value="Annexin"/>
    <property type="match status" value="1"/>
</dbReference>
<feature type="compositionally biased region" description="Low complexity" evidence="2">
    <location>
        <begin position="361"/>
        <end position="382"/>
    </location>
</feature>
<feature type="region of interest" description="Disordered" evidence="2">
    <location>
        <begin position="61"/>
        <end position="121"/>
    </location>
</feature>
<feature type="coiled-coil region" evidence="1">
    <location>
        <begin position="674"/>
        <end position="711"/>
    </location>
</feature>
<feature type="region of interest" description="Disordered" evidence="2">
    <location>
        <begin position="327"/>
        <end position="505"/>
    </location>
</feature>
<organism evidence="4 5">
    <name type="scientific">Globodera rostochiensis</name>
    <name type="common">Golden nematode worm</name>
    <name type="synonym">Heterodera rostochiensis</name>
    <dbReference type="NCBI Taxonomy" id="31243"/>
    <lineage>
        <taxon>Eukaryota</taxon>
        <taxon>Metazoa</taxon>
        <taxon>Ecdysozoa</taxon>
        <taxon>Nematoda</taxon>
        <taxon>Chromadorea</taxon>
        <taxon>Rhabditida</taxon>
        <taxon>Tylenchina</taxon>
        <taxon>Tylenchomorpha</taxon>
        <taxon>Tylenchoidea</taxon>
        <taxon>Heteroderidae</taxon>
        <taxon>Heteroderinae</taxon>
        <taxon>Globodera</taxon>
    </lineage>
</organism>
<feature type="domain" description="Gamma-glutamylcyclotransferase AIG2-like" evidence="3">
    <location>
        <begin position="1277"/>
        <end position="1413"/>
    </location>
</feature>
<keyword evidence="1" id="KW-0175">Coiled coil</keyword>
<feature type="compositionally biased region" description="Low complexity" evidence="2">
    <location>
        <begin position="464"/>
        <end position="487"/>
    </location>
</feature>
<feature type="region of interest" description="Disordered" evidence="2">
    <location>
        <begin position="1"/>
        <end position="35"/>
    </location>
</feature>
<accession>A0A914HQX4</accession>
<feature type="compositionally biased region" description="Polar residues" evidence="2">
    <location>
        <begin position="404"/>
        <end position="415"/>
    </location>
</feature>
<feature type="compositionally biased region" description="Polar residues" evidence="2">
    <location>
        <begin position="141"/>
        <end position="185"/>
    </location>
</feature>
<dbReference type="InterPro" id="IPR037104">
    <property type="entry name" value="Annexin_sf"/>
</dbReference>
<evidence type="ECO:0000256" key="2">
    <source>
        <dbReference type="SAM" id="MobiDB-lite"/>
    </source>
</evidence>
<feature type="compositionally biased region" description="Polar residues" evidence="2">
    <location>
        <begin position="22"/>
        <end position="35"/>
    </location>
</feature>
<dbReference type="Gene3D" id="3.10.490.10">
    <property type="entry name" value="Gamma-glutamyl cyclotransferase-like"/>
    <property type="match status" value="1"/>
</dbReference>
<feature type="compositionally biased region" description="Low complexity" evidence="2">
    <location>
        <begin position="442"/>
        <end position="451"/>
    </location>
</feature>
<dbReference type="WBParaSite" id="Gr19_v10_g3635.t1">
    <property type="protein sequence ID" value="Gr19_v10_g3635.t1"/>
    <property type="gene ID" value="Gr19_v10_g3635"/>
</dbReference>
<feature type="compositionally biased region" description="Polar residues" evidence="2">
    <location>
        <begin position="258"/>
        <end position="267"/>
    </location>
</feature>
<dbReference type="GO" id="GO:0005634">
    <property type="term" value="C:nucleus"/>
    <property type="evidence" value="ECO:0007669"/>
    <property type="project" value="InterPro"/>
</dbReference>
<feature type="compositionally biased region" description="Polar residues" evidence="2">
    <location>
        <begin position="87"/>
        <end position="100"/>
    </location>
</feature>
<dbReference type="SUPFAM" id="SSF110857">
    <property type="entry name" value="Gamma-glutamyl cyclotransferase-like"/>
    <property type="match status" value="1"/>
</dbReference>
<dbReference type="PANTHER" id="PTHR13413">
    <property type="entry name" value="YLP MOTIF CONTAINING PROTEIN NUCLEAR PROTEIN ZAP"/>
    <property type="match status" value="1"/>
</dbReference>
<dbReference type="InterPro" id="IPR036568">
    <property type="entry name" value="GGCT-like_sf"/>
</dbReference>
<dbReference type="InterPro" id="IPR026314">
    <property type="entry name" value="YLP_motif_con_p1"/>
</dbReference>
<dbReference type="GO" id="GO:0005544">
    <property type="term" value="F:calcium-dependent phospholipid binding"/>
    <property type="evidence" value="ECO:0007669"/>
    <property type="project" value="InterPro"/>
</dbReference>
<dbReference type="GO" id="GO:0005509">
    <property type="term" value="F:calcium ion binding"/>
    <property type="evidence" value="ECO:0007669"/>
    <property type="project" value="InterPro"/>
</dbReference>
<reference evidence="5" key="1">
    <citation type="submission" date="2022-11" db="UniProtKB">
        <authorList>
            <consortium name="WormBaseParasite"/>
        </authorList>
    </citation>
    <scope>IDENTIFICATION</scope>
</reference>
<proteinExistence type="predicted"/>
<dbReference type="Proteomes" id="UP000887572">
    <property type="component" value="Unplaced"/>
</dbReference>
<sequence length="1438" mass="163442">MERNNTLGGAFPNLFGSGGNSLGPSSAPVPSTVGQQEANAGSYNYFKDDFGDINPFAYQQTAATAPQMSPSMASPQKAPRKKKTAKQHSNMTESMANMTIQQQVGQQQQQPHHQQQAVEQQQQQQQYLQQQQSLQRTQLQGDGSTSFQTYQQLSNPQGSASFQTHQQLSNPEGSTSFQSHQQPQAVQHPMAGNLGYQQVGSNSSNYMMAPQQQHQVVGQQSGERLQQMLSMQKHALASGGGGNQPPQMQAGTLGLPVGNSSSTYNMAQPQQQQQNQGVAQHPQLQQQQQQAISSPTGNMSFDMNTFFAATQQQQPMANVGNQIQYSQPAPSLLPTDSFVSPQYAPPQQQPLSPAGSFNMHPAYQQQYQPQPAQAQQTKQKAPSPLGTKSGRKPINLSDHRQEVYATSQPTSGRQSTMERTKTGGRRPLQHDKSLSLGPFPWQQQQQQQQMQSPSRSGRRPLSIGNNSMGGSSSYDGGSSPNYGHPLALPAPPPRHGGSSGQSFRRNESYAPEQYNYGFAPALEYHRMPSNASVAASGRQMVPARQASGKSGAIVPARKKSNAIVQPGDSPISHGITDYKPSRYTEFEKKANKGAVATETDYIETVYNQNKPIIKRDNMAFLSNGRSLVPKETTTTGSMYHVYPLTRLQVGRLMNLFGKYRMDLPNIEHFVLEKARHMELELQRQRIELDSLKIEYKTNQRIQINLEEMEKQYESYWMRETDDPWEKQLKIWHESWSGVQIFLTETDKEKKKTIMSDVTKIYKGYKGNYFLDLFVATALSRTALLRMTMYNSTRGTRGTDCSDLIELMITMSLEEREQVGLPTIPVPDDQEDEESRSSRQYKGAERFTKNKKDQTKTFCSELDNESELKYNADKAIGFGLSHLGVKSTKWNAFGYWINHMCRHPRTIQFDKETRHMADWVDELDQFLKDLNFTKDIMELFTEYSYSRLRLIFDAYQSSTKKSVYHEIKEHWDKRRTKKSRNSEDHYVQLVNSIVEDVYMGRPYFFARLLSEKFPKLLDNSTANDQDAFSDITRILLHRGPVDLVEVNQEYLRMNNKVIRNSKDAEGGILATLKTLAKHAATKSGSKDRGGDEAQTLKGFVKIMEWSMLGETQHQIRKFTADEYHVDLDQFELAENDTEDDGQEEYEDDQYYLEDEQQQQHQYYLENNPDYYYAEYDDDQQPYNNQSGQQQMMPPHMAAHGHVPFHQGQAVQHHIGGQAPGLYYGDPTQQQQYQAGTAPPQYHHRQQQQQQQHYGDQRQQRQAGGPAEIVVFIYRAMFLFVYGTLRKGFDGEMAHKLASESEWIGKAMLEKAQLYRVYCDEFAFDYPALVLLDNNAHEECDKFVVVGDLVRLTNAEQSIIWLDEYEECGAQFKQPNEYVKKEVKVKLLRDEDSNEHVQNCVATTYVFGWPIKDSNGNLVPPVRELIVGGDWLLMHENRSK</sequence>
<feature type="compositionally biased region" description="Low complexity" evidence="2">
    <location>
        <begin position="101"/>
        <end position="121"/>
    </location>
</feature>
<dbReference type="PANTHER" id="PTHR13413:SF0">
    <property type="entry name" value="YLP MOTIF-CONTAINING PROTEIN 1"/>
    <property type="match status" value="1"/>
</dbReference>
<dbReference type="CDD" id="cd06661">
    <property type="entry name" value="GGCT_like"/>
    <property type="match status" value="1"/>
</dbReference>
<dbReference type="Pfam" id="PF06094">
    <property type="entry name" value="GGACT"/>
    <property type="match status" value="1"/>
</dbReference>
<feature type="region of interest" description="Disordered" evidence="2">
    <location>
        <begin position="135"/>
        <end position="186"/>
    </location>
</feature>
<feature type="compositionally biased region" description="Polar residues" evidence="2">
    <location>
        <begin position="61"/>
        <end position="74"/>
    </location>
</feature>
<evidence type="ECO:0000313" key="5">
    <source>
        <dbReference type="WBParaSite" id="Gr19_v10_g3635.t1"/>
    </source>
</evidence>